<accession>A0ABW7Q3J2</accession>
<dbReference type="Pfam" id="PF00440">
    <property type="entry name" value="TetR_N"/>
    <property type="match status" value="1"/>
</dbReference>
<keyword evidence="6" id="KW-1185">Reference proteome</keyword>
<dbReference type="EMBL" id="JBIQWL010000001">
    <property type="protein sequence ID" value="MFH8248812.1"/>
    <property type="molecule type" value="Genomic_DNA"/>
</dbReference>
<keyword evidence="1 2" id="KW-0238">DNA-binding</keyword>
<organism evidence="5 6">
    <name type="scientific">Microbacterium alkaliflavum</name>
    <dbReference type="NCBI Taxonomy" id="3248839"/>
    <lineage>
        <taxon>Bacteria</taxon>
        <taxon>Bacillati</taxon>
        <taxon>Actinomycetota</taxon>
        <taxon>Actinomycetes</taxon>
        <taxon>Micrococcales</taxon>
        <taxon>Microbacteriaceae</taxon>
        <taxon>Microbacterium</taxon>
    </lineage>
</organism>
<feature type="DNA-binding region" description="H-T-H motif" evidence="2">
    <location>
        <begin position="43"/>
        <end position="62"/>
    </location>
</feature>
<comment type="caution">
    <text evidence="5">The sequence shown here is derived from an EMBL/GenBank/DDBJ whole genome shotgun (WGS) entry which is preliminary data.</text>
</comment>
<dbReference type="PANTHER" id="PTHR30055:SF235">
    <property type="entry name" value="TRANSCRIPTIONAL REGULATORY PROTEIN"/>
    <property type="match status" value="1"/>
</dbReference>
<evidence type="ECO:0000313" key="5">
    <source>
        <dbReference type="EMBL" id="MFH8248812.1"/>
    </source>
</evidence>
<feature type="region of interest" description="Disordered" evidence="3">
    <location>
        <begin position="1"/>
        <end position="24"/>
    </location>
</feature>
<dbReference type="InterPro" id="IPR001647">
    <property type="entry name" value="HTH_TetR"/>
</dbReference>
<dbReference type="PANTHER" id="PTHR30055">
    <property type="entry name" value="HTH-TYPE TRANSCRIPTIONAL REGULATOR RUTR"/>
    <property type="match status" value="1"/>
</dbReference>
<proteinExistence type="predicted"/>
<dbReference type="PROSITE" id="PS50977">
    <property type="entry name" value="HTH_TETR_2"/>
    <property type="match status" value="1"/>
</dbReference>
<dbReference type="SUPFAM" id="SSF48498">
    <property type="entry name" value="Tetracyclin repressor-like, C-terminal domain"/>
    <property type="match status" value="1"/>
</dbReference>
<dbReference type="Gene3D" id="1.10.357.10">
    <property type="entry name" value="Tetracycline Repressor, domain 2"/>
    <property type="match status" value="1"/>
</dbReference>
<dbReference type="RefSeq" id="WP_396638772.1">
    <property type="nucleotide sequence ID" value="NZ_JBIQWL010000001.1"/>
</dbReference>
<evidence type="ECO:0000256" key="3">
    <source>
        <dbReference type="SAM" id="MobiDB-lite"/>
    </source>
</evidence>
<dbReference type="Pfam" id="PF17920">
    <property type="entry name" value="TetR_C_16"/>
    <property type="match status" value="1"/>
</dbReference>
<dbReference type="InterPro" id="IPR050109">
    <property type="entry name" value="HTH-type_TetR-like_transc_reg"/>
</dbReference>
<dbReference type="InterPro" id="IPR041678">
    <property type="entry name" value="TetR_C_16"/>
</dbReference>
<feature type="domain" description="HTH tetR-type" evidence="4">
    <location>
        <begin position="20"/>
        <end position="80"/>
    </location>
</feature>
<dbReference type="Proteomes" id="UP001610861">
    <property type="component" value="Unassembled WGS sequence"/>
</dbReference>
<evidence type="ECO:0000256" key="1">
    <source>
        <dbReference type="ARBA" id="ARBA00023125"/>
    </source>
</evidence>
<evidence type="ECO:0000256" key="2">
    <source>
        <dbReference type="PROSITE-ProRule" id="PRU00335"/>
    </source>
</evidence>
<reference evidence="5 6" key="1">
    <citation type="submission" date="2024-09" db="EMBL/GenBank/DDBJ databases">
        <authorList>
            <person name="Pan X."/>
        </authorList>
    </citation>
    <scope>NUCLEOTIDE SEQUENCE [LARGE SCALE GENOMIC DNA]</scope>
    <source>
        <strain evidence="5 6">B2969</strain>
    </source>
</reference>
<dbReference type="Gene3D" id="1.10.10.60">
    <property type="entry name" value="Homeodomain-like"/>
    <property type="match status" value="1"/>
</dbReference>
<evidence type="ECO:0000313" key="6">
    <source>
        <dbReference type="Proteomes" id="UP001610861"/>
    </source>
</evidence>
<dbReference type="InterPro" id="IPR036271">
    <property type="entry name" value="Tet_transcr_reg_TetR-rel_C_sf"/>
</dbReference>
<dbReference type="PRINTS" id="PR00455">
    <property type="entry name" value="HTHTETR"/>
</dbReference>
<name>A0ABW7Q3J2_9MICO</name>
<dbReference type="InterPro" id="IPR009057">
    <property type="entry name" value="Homeodomain-like_sf"/>
</dbReference>
<evidence type="ECO:0000259" key="4">
    <source>
        <dbReference type="PROSITE" id="PS50977"/>
    </source>
</evidence>
<protein>
    <submittedName>
        <fullName evidence="5">TetR family transcriptional regulator</fullName>
    </submittedName>
</protein>
<gene>
    <name evidence="5" type="ORF">ACH3VR_00410</name>
</gene>
<sequence length="201" mass="21718">MPEYAVPTPRRRGRPRGGESGTRDRILGSAVDEFAEHGYDGATIRGIATRAGVDSALVHHYFGTKADLFAEAVGAPMRPDVDVPAILAGPRDELGEHLVRYVLEAWERPDVRKRGVVLLRSALGNRFATPLLASFLSRELLGRIAAELDVPDAELRASLVASQVAGLLIARHVLKLPAVASASVDELIARIAPTVQRYLTE</sequence>
<dbReference type="SUPFAM" id="SSF46689">
    <property type="entry name" value="Homeodomain-like"/>
    <property type="match status" value="1"/>
</dbReference>